<feature type="region of interest" description="Disordered" evidence="1">
    <location>
        <begin position="1"/>
        <end position="79"/>
    </location>
</feature>
<name>A0ABV3DYP4_9ACTN</name>
<comment type="caution">
    <text evidence="2">The sequence shown here is derived from an EMBL/GenBank/DDBJ whole genome shotgun (WGS) entry which is preliminary data.</text>
</comment>
<proteinExistence type="predicted"/>
<dbReference type="InterPro" id="IPR018691">
    <property type="entry name" value="DUF2188"/>
</dbReference>
<reference evidence="2 3" key="1">
    <citation type="submission" date="2024-06" db="EMBL/GenBank/DDBJ databases">
        <title>The Natural Products Discovery Center: Release of the First 8490 Sequenced Strains for Exploring Actinobacteria Biosynthetic Diversity.</title>
        <authorList>
            <person name="Kalkreuter E."/>
            <person name="Kautsar S.A."/>
            <person name="Yang D."/>
            <person name="Bader C.D."/>
            <person name="Teijaro C.N."/>
            <person name="Fluegel L."/>
            <person name="Davis C.M."/>
            <person name="Simpson J.R."/>
            <person name="Lauterbach L."/>
            <person name="Steele A.D."/>
            <person name="Gui C."/>
            <person name="Meng S."/>
            <person name="Li G."/>
            <person name="Viehrig K."/>
            <person name="Ye F."/>
            <person name="Su P."/>
            <person name="Kiefer A.F."/>
            <person name="Nichols A."/>
            <person name="Cepeda A.J."/>
            <person name="Yan W."/>
            <person name="Fan B."/>
            <person name="Jiang Y."/>
            <person name="Adhikari A."/>
            <person name="Zheng C.-J."/>
            <person name="Schuster L."/>
            <person name="Cowan T.M."/>
            <person name="Smanski M.J."/>
            <person name="Chevrette M.G."/>
            <person name="De Carvalho L.P.S."/>
            <person name="Shen B."/>
        </authorList>
    </citation>
    <scope>NUCLEOTIDE SEQUENCE [LARGE SCALE GENOMIC DNA]</scope>
    <source>
        <strain evidence="2 3">NPDC048274</strain>
    </source>
</reference>
<organism evidence="2 3">
    <name type="scientific">Streptomyces griseoloalbus</name>
    <dbReference type="NCBI Taxonomy" id="67303"/>
    <lineage>
        <taxon>Bacteria</taxon>
        <taxon>Bacillati</taxon>
        <taxon>Actinomycetota</taxon>
        <taxon>Actinomycetes</taxon>
        <taxon>Kitasatosporales</taxon>
        <taxon>Streptomycetaceae</taxon>
        <taxon>Streptomyces</taxon>
    </lineage>
</organism>
<evidence type="ECO:0000313" key="2">
    <source>
        <dbReference type="EMBL" id="MEU9350029.1"/>
    </source>
</evidence>
<sequence length="79" mass="8442">MTRPKTYHVTQRADGKWQAKAEGAQRASAVADTQAAADRRAGEISRNNGGGEVIRHGRDGSIKDKRTIAPGSDPYPPKG</sequence>
<dbReference type="Pfam" id="PF09954">
    <property type="entry name" value="DUF2188"/>
    <property type="match status" value="1"/>
</dbReference>
<feature type="compositionally biased region" description="Basic and acidic residues" evidence="1">
    <location>
        <begin position="53"/>
        <end position="67"/>
    </location>
</feature>
<dbReference type="Proteomes" id="UP001551582">
    <property type="component" value="Unassembled WGS sequence"/>
</dbReference>
<gene>
    <name evidence="2" type="ORF">AB0D65_03195</name>
</gene>
<evidence type="ECO:0000256" key="1">
    <source>
        <dbReference type="SAM" id="MobiDB-lite"/>
    </source>
</evidence>
<evidence type="ECO:0000313" key="3">
    <source>
        <dbReference type="Proteomes" id="UP001551582"/>
    </source>
</evidence>
<protein>
    <submittedName>
        <fullName evidence="2">DUF2188 domain-containing protein</fullName>
    </submittedName>
</protein>
<dbReference type="EMBL" id="JBEZLS010000002">
    <property type="protein sequence ID" value="MEU9350029.1"/>
    <property type="molecule type" value="Genomic_DNA"/>
</dbReference>
<keyword evidence="3" id="KW-1185">Reference proteome</keyword>
<feature type="compositionally biased region" description="Low complexity" evidence="1">
    <location>
        <begin position="24"/>
        <end position="36"/>
    </location>
</feature>
<dbReference type="RefSeq" id="WP_359976570.1">
    <property type="nucleotide sequence ID" value="NZ_JBEZLS010000002.1"/>
</dbReference>
<accession>A0ABV3DYP4</accession>